<comment type="caution">
    <text evidence="2">The sequence shown here is derived from an EMBL/GenBank/DDBJ whole genome shotgun (WGS) entry which is preliminary data.</text>
</comment>
<evidence type="ECO:0000313" key="2">
    <source>
        <dbReference type="EMBL" id="KAI1608773.1"/>
    </source>
</evidence>
<sequence>MSMRRLFRPERAIRRRAPERSPGQQRSPPGTFMLKAYEATADTLDAFVLGVSSSQTTRIRHNLLFSQLDAISAMSEDHHQVPQAQLDVQDHNLGHYIDDPVPVTRRVERTSLHEPPMFLSRRSTTTSTPHPCCLCLEPSDTSSVNGILVLGQREDLAFGSDRCLLIYLDFPNDFVQRTEMQKLLEAATLRYLIAPALRLRGQQGGGCAAQRLGTQAPSSTVLECHHEAHGSHCLSTDNNFSSFSTTVMSSRSSQLDQYDKPGRVSPIPSRHKDLPVFLRQTKFDQSAAVNAIAMPRSSVPCGRVELMSVFCDTESVLKC</sequence>
<evidence type="ECO:0000313" key="3">
    <source>
        <dbReference type="Proteomes" id="UP001203852"/>
    </source>
</evidence>
<organism evidence="2 3">
    <name type="scientific">Exophiala viscosa</name>
    <dbReference type="NCBI Taxonomy" id="2486360"/>
    <lineage>
        <taxon>Eukaryota</taxon>
        <taxon>Fungi</taxon>
        <taxon>Dikarya</taxon>
        <taxon>Ascomycota</taxon>
        <taxon>Pezizomycotina</taxon>
        <taxon>Eurotiomycetes</taxon>
        <taxon>Chaetothyriomycetidae</taxon>
        <taxon>Chaetothyriales</taxon>
        <taxon>Herpotrichiellaceae</taxon>
        <taxon>Exophiala</taxon>
    </lineage>
</organism>
<feature type="compositionally biased region" description="Basic and acidic residues" evidence="1">
    <location>
        <begin position="7"/>
        <end position="19"/>
    </location>
</feature>
<keyword evidence="3" id="KW-1185">Reference proteome</keyword>
<dbReference type="AlphaFoldDB" id="A0AAN6DMS8"/>
<dbReference type="EMBL" id="MU404362">
    <property type="protein sequence ID" value="KAI1608773.1"/>
    <property type="molecule type" value="Genomic_DNA"/>
</dbReference>
<proteinExistence type="predicted"/>
<feature type="region of interest" description="Disordered" evidence="1">
    <location>
        <begin position="1"/>
        <end position="30"/>
    </location>
</feature>
<dbReference type="Proteomes" id="UP001203852">
    <property type="component" value="Unassembled WGS sequence"/>
</dbReference>
<gene>
    <name evidence="2" type="ORF">EDD36DRAFT_423105</name>
</gene>
<name>A0AAN6DMS8_9EURO</name>
<evidence type="ECO:0000256" key="1">
    <source>
        <dbReference type="SAM" id="MobiDB-lite"/>
    </source>
</evidence>
<protein>
    <submittedName>
        <fullName evidence="2">Uncharacterized protein</fullName>
    </submittedName>
</protein>
<accession>A0AAN6DMS8</accession>
<reference evidence="2" key="1">
    <citation type="journal article" date="2022" name="bioRxiv">
        <title>Deciphering the potential niche of two novel black yeast fungi from a biological soil crust based on their genomes, phenotypes, and melanin regulation.</title>
        <authorList>
            <consortium name="DOE Joint Genome Institute"/>
            <person name="Carr E.C."/>
            <person name="Barton Q."/>
            <person name="Grambo S."/>
            <person name="Sullivan M."/>
            <person name="Renfro C.M."/>
            <person name="Kuo A."/>
            <person name="Pangilinan J."/>
            <person name="Lipzen A."/>
            <person name="Keymanesh K."/>
            <person name="Savage E."/>
            <person name="Barry K."/>
            <person name="Grigoriev I.V."/>
            <person name="Riekhof W.R."/>
            <person name="Harris S.S."/>
        </authorList>
    </citation>
    <scope>NUCLEOTIDE SEQUENCE</scope>
    <source>
        <strain evidence="2">JF 03-4F</strain>
    </source>
</reference>